<dbReference type="GO" id="GO:0016020">
    <property type="term" value="C:membrane"/>
    <property type="evidence" value="ECO:0007669"/>
    <property type="project" value="GOC"/>
</dbReference>
<feature type="region of interest" description="Disordered" evidence="4">
    <location>
        <begin position="87"/>
        <end position="113"/>
    </location>
</feature>
<dbReference type="Gene3D" id="2.60.40.1180">
    <property type="entry name" value="Golgi alpha-mannosidase II"/>
    <property type="match status" value="1"/>
</dbReference>
<feature type="domain" description="Glycosyl hydrolase family 30 beta sandwich" evidence="7">
    <location>
        <begin position="387"/>
        <end position="474"/>
    </location>
</feature>
<feature type="domain" description="Endo-beta-1,6-galactanase-like" evidence="6">
    <location>
        <begin position="30"/>
        <end position="353"/>
    </location>
</feature>
<name>A0A9N9LVG2_9HELO</name>
<evidence type="ECO:0000259" key="6">
    <source>
        <dbReference type="Pfam" id="PF14587"/>
    </source>
</evidence>
<dbReference type="Gene3D" id="3.20.20.80">
    <property type="entry name" value="Glycosidases"/>
    <property type="match status" value="1"/>
</dbReference>
<feature type="signal peptide" evidence="5">
    <location>
        <begin position="1"/>
        <end position="19"/>
    </location>
</feature>
<comment type="caution">
    <text evidence="8">The sequence shown here is derived from an EMBL/GenBank/DDBJ whole genome shotgun (WGS) entry which is preliminary data.</text>
</comment>
<dbReference type="Proteomes" id="UP000701801">
    <property type="component" value="Unassembled WGS sequence"/>
</dbReference>
<dbReference type="SUPFAM" id="SSF51011">
    <property type="entry name" value="Glycosyl hydrolase domain"/>
    <property type="match status" value="1"/>
</dbReference>
<dbReference type="EMBL" id="CAJVRM010000496">
    <property type="protein sequence ID" value="CAG8981593.1"/>
    <property type="molecule type" value="Genomic_DNA"/>
</dbReference>
<dbReference type="InterPro" id="IPR039514">
    <property type="entry name" value="6GAL-like"/>
</dbReference>
<dbReference type="SUPFAM" id="SSF51445">
    <property type="entry name" value="(Trans)glycosidases"/>
    <property type="match status" value="1"/>
</dbReference>
<dbReference type="GO" id="GO:0004348">
    <property type="term" value="F:glucosylceramidase activity"/>
    <property type="evidence" value="ECO:0007669"/>
    <property type="project" value="InterPro"/>
</dbReference>
<accession>A0A9N9LVG2</accession>
<feature type="chain" id="PRO_5040188864" description="Glycoside hydrolase family 30 protein" evidence="5">
    <location>
        <begin position="20"/>
        <end position="478"/>
    </location>
</feature>
<keyword evidence="9" id="KW-1185">Reference proteome</keyword>
<evidence type="ECO:0000256" key="3">
    <source>
        <dbReference type="ARBA" id="ARBA00022801"/>
    </source>
</evidence>
<dbReference type="InterPro" id="IPR017853">
    <property type="entry name" value="GH"/>
</dbReference>
<comment type="similarity">
    <text evidence="1">Belongs to the glycosyl hydrolase 30 family.</text>
</comment>
<dbReference type="AlphaFoldDB" id="A0A9N9LVG2"/>
<dbReference type="Pfam" id="PF14587">
    <property type="entry name" value="Glyco_hydr_30_2"/>
    <property type="match status" value="1"/>
</dbReference>
<dbReference type="Pfam" id="PF17189">
    <property type="entry name" value="Glyco_hydro_30C"/>
    <property type="match status" value="1"/>
</dbReference>
<dbReference type="InterPro" id="IPR001139">
    <property type="entry name" value="Glyco_hydro_30"/>
</dbReference>
<sequence>MQFFYSLNLVLLFAAAVAARPKIAARQSTTAITIDITKKYQTMDGFGFSEAFQRANVIVNLPAQQQREILNLLFNTTSGAGMTILRNGIGSSPDSSSDHMNSIQPKNPGSPTATPNYVWDGKDSGQLFVSEEAWKYGVRTFYANSWSAPGYMKTNGNENNGGYLCGVSGQKCKSGDWRQAYANYLVKLVQFYQNEGVTITHLGFLNEPEFREKTKNLISPSYAGMLSSGAQAADFIKVLAPTIAAANLSTTIACCDSEGWANQGTMTAQIKSASAESLISTVTSHSYTSSPGNPLSTSRRVWQTENADLNGAWQTAFYSNGGAGEGMRWASLIHTAVVNANCSAYLYWIGVQTGATNSKLISVSGSTYSVSKRLWAFGQFARSARPGSVRVGVSGGSGLQTSAYLNTDGKLAVVVINTGSGAVNAAITVSGGFKANSTLGFLTDNSHDMSVLTVSVGNAGVISGQIPGRSMASFVISE</sequence>
<evidence type="ECO:0000256" key="5">
    <source>
        <dbReference type="SAM" id="SignalP"/>
    </source>
</evidence>
<evidence type="ECO:0008006" key="10">
    <source>
        <dbReference type="Google" id="ProtNLM"/>
    </source>
</evidence>
<organism evidence="8 9">
    <name type="scientific">Hymenoscyphus albidus</name>
    <dbReference type="NCBI Taxonomy" id="595503"/>
    <lineage>
        <taxon>Eukaryota</taxon>
        <taxon>Fungi</taxon>
        <taxon>Dikarya</taxon>
        <taxon>Ascomycota</taxon>
        <taxon>Pezizomycotina</taxon>
        <taxon>Leotiomycetes</taxon>
        <taxon>Helotiales</taxon>
        <taxon>Helotiaceae</taxon>
        <taxon>Hymenoscyphus</taxon>
    </lineage>
</organism>
<keyword evidence="3" id="KW-0378">Hydrolase</keyword>
<reference evidence="8" key="1">
    <citation type="submission" date="2021-07" db="EMBL/GenBank/DDBJ databases">
        <authorList>
            <person name="Durling M."/>
        </authorList>
    </citation>
    <scope>NUCLEOTIDE SEQUENCE</scope>
</reference>
<dbReference type="InterPro" id="IPR033452">
    <property type="entry name" value="GH30_C"/>
</dbReference>
<evidence type="ECO:0000259" key="7">
    <source>
        <dbReference type="Pfam" id="PF17189"/>
    </source>
</evidence>
<gene>
    <name evidence="8" type="ORF">HYALB_00009472</name>
</gene>
<evidence type="ECO:0000256" key="2">
    <source>
        <dbReference type="ARBA" id="ARBA00022729"/>
    </source>
</evidence>
<feature type="compositionally biased region" description="Polar residues" evidence="4">
    <location>
        <begin position="99"/>
        <end position="113"/>
    </location>
</feature>
<dbReference type="InterPro" id="IPR013780">
    <property type="entry name" value="Glyco_hydro_b"/>
</dbReference>
<keyword evidence="2 5" id="KW-0732">Signal</keyword>
<dbReference type="PANTHER" id="PTHR11069">
    <property type="entry name" value="GLUCOSYLCERAMIDASE"/>
    <property type="match status" value="1"/>
</dbReference>
<proteinExistence type="inferred from homology"/>
<protein>
    <recommendedName>
        <fullName evidence="10">Glycoside hydrolase family 30 protein</fullName>
    </recommendedName>
</protein>
<dbReference type="PANTHER" id="PTHR11069:SF23">
    <property type="entry name" value="LYSOSOMAL ACID GLUCOSYLCERAMIDASE"/>
    <property type="match status" value="1"/>
</dbReference>
<dbReference type="GO" id="GO:0006680">
    <property type="term" value="P:glucosylceramide catabolic process"/>
    <property type="evidence" value="ECO:0007669"/>
    <property type="project" value="TreeGrafter"/>
</dbReference>
<evidence type="ECO:0000256" key="1">
    <source>
        <dbReference type="ARBA" id="ARBA00005382"/>
    </source>
</evidence>
<evidence type="ECO:0000313" key="9">
    <source>
        <dbReference type="Proteomes" id="UP000701801"/>
    </source>
</evidence>
<evidence type="ECO:0000313" key="8">
    <source>
        <dbReference type="EMBL" id="CAG8981593.1"/>
    </source>
</evidence>
<dbReference type="OrthoDB" id="2012278at2759"/>
<evidence type="ECO:0000256" key="4">
    <source>
        <dbReference type="SAM" id="MobiDB-lite"/>
    </source>
</evidence>